<feature type="transmembrane region" description="Helical" evidence="1">
    <location>
        <begin position="6"/>
        <end position="24"/>
    </location>
</feature>
<gene>
    <name evidence="2" type="ORF">DIU77_009610</name>
</gene>
<keyword evidence="1" id="KW-1133">Transmembrane helix</keyword>
<dbReference type="EMBL" id="QGUI02000102">
    <property type="protein sequence ID" value="MFO7192483.1"/>
    <property type="molecule type" value="Genomic_DNA"/>
</dbReference>
<dbReference type="AlphaFoldDB" id="A0ABD6FEX2"/>
<dbReference type="Proteomes" id="UP000249324">
    <property type="component" value="Unassembled WGS sequence"/>
</dbReference>
<evidence type="ECO:0000256" key="1">
    <source>
        <dbReference type="SAM" id="Phobius"/>
    </source>
</evidence>
<proteinExistence type="predicted"/>
<organism evidence="2 3">
    <name type="scientific">Thermocrispum agreste</name>
    <dbReference type="NCBI Taxonomy" id="37925"/>
    <lineage>
        <taxon>Bacteria</taxon>
        <taxon>Bacillati</taxon>
        <taxon>Actinomycetota</taxon>
        <taxon>Actinomycetes</taxon>
        <taxon>Pseudonocardiales</taxon>
        <taxon>Pseudonocardiaceae</taxon>
        <taxon>Thermocrispum</taxon>
    </lineage>
</organism>
<evidence type="ECO:0000313" key="2">
    <source>
        <dbReference type="EMBL" id="MFO7192483.1"/>
    </source>
</evidence>
<feature type="transmembrane region" description="Helical" evidence="1">
    <location>
        <begin position="401"/>
        <end position="421"/>
    </location>
</feature>
<feature type="transmembrane region" description="Helical" evidence="1">
    <location>
        <begin position="61"/>
        <end position="78"/>
    </location>
</feature>
<evidence type="ECO:0000313" key="3">
    <source>
        <dbReference type="Proteomes" id="UP000249324"/>
    </source>
</evidence>
<feature type="transmembrane region" description="Helical" evidence="1">
    <location>
        <begin position="36"/>
        <end position="55"/>
    </location>
</feature>
<comment type="caution">
    <text evidence="2">The sequence shown here is derived from an EMBL/GenBank/DDBJ whole genome shotgun (WGS) entry which is preliminary data.</text>
</comment>
<feature type="transmembrane region" description="Helical" evidence="1">
    <location>
        <begin position="366"/>
        <end position="389"/>
    </location>
</feature>
<name>A0ABD6FEX2_9PSEU</name>
<keyword evidence="1" id="KW-0472">Membrane</keyword>
<keyword evidence="1" id="KW-0812">Transmembrane</keyword>
<accession>A0ABD6FEX2</accession>
<protein>
    <submittedName>
        <fullName evidence="2">Uncharacterized protein</fullName>
    </submittedName>
</protein>
<reference evidence="2 3" key="1">
    <citation type="journal article" date="2021" name="BMC Genomics">
        <title>Genome-resolved metagenome and metatranscriptome analyses of thermophilic composting reveal key bacterial players and their metabolic interactions.</title>
        <authorList>
            <person name="Braga L.P.P."/>
            <person name="Pereira R.V."/>
            <person name="Martins L.F."/>
            <person name="Moura L.M.S."/>
            <person name="Sanchez F.B."/>
            <person name="Patane J.S.L."/>
            <person name="da Silva A.M."/>
            <person name="Setubal J.C."/>
        </authorList>
    </citation>
    <scope>NUCLEOTIDE SEQUENCE [LARGE SCALE GENOMIC DNA]</scope>
    <source>
        <strain evidence="2">ZC4RG45</strain>
    </source>
</reference>
<sequence>MKFSPLDVAIIFGGYGLAVLLLFVATRTKDTAGRLLVSAAGLAASTATVCMLTYGTFSGPWMWAWGAVPVVIAAWFWLRKYQQSSWADRLAGKTGRIFTADMPGRPSFGVLAGPGRAVGHDDPSGGFDFAVEFDFNGQRVLGMQYRDRVAAPARGVFDQTRTGQVVEAIDATHSLVQLACPPTPALLIKARALPEQRGAGGTAKASIFEDYRLARNTIGALLPSARLTPVAEGWEPEFAAQFAVEAENEAFARAVLTPEVQRLMVADPWFRIRFVAMHRGALWTNDNGSLSEWTVLSNAAHLVRLAAAIPAHTWRTVFPGYQVEQFIGRLHAQGPAAWQLPRRSLVARVNERRMAAGRVPLSPTKLVARIGLVAGLVALAVLPVVAASVSSADSGEETASLGSMAIFSAVIAIVLVKVTFFPSRKPSMFQRLMQDSSHRTARPS</sequence>